<dbReference type="InterPro" id="IPR032675">
    <property type="entry name" value="LRR_dom_sf"/>
</dbReference>
<evidence type="ECO:0000256" key="1">
    <source>
        <dbReference type="ARBA" id="ARBA00022821"/>
    </source>
</evidence>
<sequence>MSATASSLKSVRIQDIDDLMSLQMSFINMFPLFKLSKWDCSHLATLPHWIGNLTSLTHLRITNCPELTSLPQEMHSLTALHTLSIDYSCEELHCLRILKSLTIHDWSSLTTLPAWIGSLSSLEYLQIRKCPKLTITAGRDRSLTTLYLLEISECPYLSKRCQREKGEDWPKIAHVRIKVDDGFDAESHFRCDCFHIKVKPDSVVSKTDSIVAETPHFPSVTGKLGLSFAMIPHLTFLKLLKIQSCCVLMCLSQVIPNHYP</sequence>
<reference evidence="2 3" key="1">
    <citation type="journal article" date="2018" name="PLoS Genet.">
        <title>Population sequencing reveals clonal diversity and ancestral inbreeding in the grapevine cultivar Chardonnay.</title>
        <authorList>
            <person name="Roach M.J."/>
            <person name="Johnson D.L."/>
            <person name="Bohlmann J."/>
            <person name="van Vuuren H.J."/>
            <person name="Jones S.J."/>
            <person name="Pretorius I.S."/>
            <person name="Schmidt S.A."/>
            <person name="Borneman A.R."/>
        </authorList>
    </citation>
    <scope>NUCLEOTIDE SEQUENCE [LARGE SCALE GENOMIC DNA]</scope>
    <source>
        <strain evidence="3">cv. Chardonnay</strain>
        <tissue evidence="2">Leaf</tissue>
    </source>
</reference>
<name>A0A438DMN7_VITVI</name>
<organism evidence="2 3">
    <name type="scientific">Vitis vinifera</name>
    <name type="common">Grape</name>
    <dbReference type="NCBI Taxonomy" id="29760"/>
    <lineage>
        <taxon>Eukaryota</taxon>
        <taxon>Viridiplantae</taxon>
        <taxon>Streptophyta</taxon>
        <taxon>Embryophyta</taxon>
        <taxon>Tracheophyta</taxon>
        <taxon>Spermatophyta</taxon>
        <taxon>Magnoliopsida</taxon>
        <taxon>eudicotyledons</taxon>
        <taxon>Gunneridae</taxon>
        <taxon>Pentapetalae</taxon>
        <taxon>rosids</taxon>
        <taxon>Vitales</taxon>
        <taxon>Vitaceae</taxon>
        <taxon>Viteae</taxon>
        <taxon>Vitis</taxon>
    </lineage>
</organism>
<dbReference type="PANTHER" id="PTHR36766:SF40">
    <property type="entry name" value="DISEASE RESISTANCE PROTEIN RGA3"/>
    <property type="match status" value="1"/>
</dbReference>
<dbReference type="Proteomes" id="UP000288805">
    <property type="component" value="Unassembled WGS sequence"/>
</dbReference>
<comment type="caution">
    <text evidence="2">The sequence shown here is derived from an EMBL/GenBank/DDBJ whole genome shotgun (WGS) entry which is preliminary data.</text>
</comment>
<dbReference type="Gene3D" id="3.80.10.10">
    <property type="entry name" value="Ribonuclease Inhibitor"/>
    <property type="match status" value="2"/>
</dbReference>
<dbReference type="AlphaFoldDB" id="A0A438DMN7"/>
<dbReference type="PANTHER" id="PTHR36766">
    <property type="entry name" value="PLANT BROAD-SPECTRUM MILDEW RESISTANCE PROTEIN RPW8"/>
    <property type="match status" value="1"/>
</dbReference>
<dbReference type="EMBL" id="QGNW01001565">
    <property type="protein sequence ID" value="RVW36718.1"/>
    <property type="molecule type" value="Genomic_DNA"/>
</dbReference>
<evidence type="ECO:0000313" key="3">
    <source>
        <dbReference type="Proteomes" id="UP000288805"/>
    </source>
</evidence>
<evidence type="ECO:0000313" key="2">
    <source>
        <dbReference type="EMBL" id="RVW36718.1"/>
    </source>
</evidence>
<protein>
    <submittedName>
        <fullName evidence="2">Putative disease resistance protein RGA4</fullName>
    </submittedName>
</protein>
<gene>
    <name evidence="2" type="primary">RGA4_29</name>
    <name evidence="2" type="ORF">CK203_099189</name>
</gene>
<dbReference type="SUPFAM" id="SSF52058">
    <property type="entry name" value="L domain-like"/>
    <property type="match status" value="1"/>
</dbReference>
<keyword evidence="1" id="KW-0611">Plant defense</keyword>
<accession>A0A438DMN7</accession>
<dbReference type="GO" id="GO:0006952">
    <property type="term" value="P:defense response"/>
    <property type="evidence" value="ECO:0007669"/>
    <property type="project" value="UniProtKB-KW"/>
</dbReference>
<proteinExistence type="predicted"/>